<feature type="domain" description="GMPS ATP-PPase" evidence="12">
    <location>
        <begin position="1"/>
        <end position="172"/>
    </location>
</feature>
<protein>
    <recommendedName>
        <fullName evidence="3">GMP synthase (glutamine-hydrolyzing)</fullName>
        <ecNumber evidence="3">6.3.5.2</ecNumber>
    </recommendedName>
    <alternativeName>
        <fullName evidence="9">GMP synthetase</fullName>
    </alternativeName>
</protein>
<dbReference type="EC" id="6.3.5.2" evidence="3"/>
<feature type="non-terminal residue" evidence="13">
    <location>
        <position position="1"/>
    </location>
</feature>
<dbReference type="SUPFAM" id="SSF52402">
    <property type="entry name" value="Adenine nucleotide alpha hydrolases-like"/>
    <property type="match status" value="1"/>
</dbReference>
<dbReference type="GO" id="GO:0005524">
    <property type="term" value="F:ATP binding"/>
    <property type="evidence" value="ECO:0007669"/>
    <property type="project" value="UniProtKB-UniRule"/>
</dbReference>
<accession>A0A497ES94</accession>
<comment type="caution">
    <text evidence="13">The sequence shown here is derived from an EMBL/GenBank/DDBJ whole genome shotgun (WGS) entry which is preliminary data.</text>
</comment>
<dbReference type="GO" id="GO:0005829">
    <property type="term" value="C:cytosol"/>
    <property type="evidence" value="ECO:0007669"/>
    <property type="project" value="TreeGrafter"/>
</dbReference>
<comment type="pathway">
    <text evidence="2">Purine metabolism; GMP biosynthesis; GMP from XMP (L-Gln route): step 1/1.</text>
</comment>
<gene>
    <name evidence="13" type="ORF">DRJ21_02015</name>
</gene>
<dbReference type="PANTHER" id="PTHR11922">
    <property type="entry name" value="GMP SYNTHASE-RELATED"/>
    <property type="match status" value="1"/>
</dbReference>
<evidence type="ECO:0000256" key="1">
    <source>
        <dbReference type="ARBA" id="ARBA00002332"/>
    </source>
</evidence>
<evidence type="ECO:0000313" key="14">
    <source>
        <dbReference type="Proteomes" id="UP000281962"/>
    </source>
</evidence>
<dbReference type="CDD" id="cd01997">
    <property type="entry name" value="GMP_synthase_C"/>
    <property type="match status" value="1"/>
</dbReference>
<evidence type="ECO:0000256" key="3">
    <source>
        <dbReference type="ARBA" id="ARBA00012746"/>
    </source>
</evidence>
<evidence type="ECO:0000313" key="13">
    <source>
        <dbReference type="EMBL" id="RLE49996.1"/>
    </source>
</evidence>
<dbReference type="FunFam" id="3.30.300.10:FF:000002">
    <property type="entry name" value="GMP synthase [glutamine-hydrolyzing]"/>
    <property type="match status" value="1"/>
</dbReference>
<evidence type="ECO:0000256" key="11">
    <source>
        <dbReference type="PROSITE-ProRule" id="PRU00886"/>
    </source>
</evidence>
<evidence type="ECO:0000256" key="5">
    <source>
        <dbReference type="ARBA" id="ARBA00022741"/>
    </source>
</evidence>
<evidence type="ECO:0000256" key="7">
    <source>
        <dbReference type="ARBA" id="ARBA00022755"/>
    </source>
</evidence>
<keyword evidence="4" id="KW-0436">Ligase</keyword>
<dbReference type="PROSITE" id="PS51553">
    <property type="entry name" value="GMPS_ATP_PPASE"/>
    <property type="match status" value="1"/>
</dbReference>
<evidence type="ECO:0000259" key="12">
    <source>
        <dbReference type="PROSITE" id="PS51553"/>
    </source>
</evidence>
<keyword evidence="7 11" id="KW-0658">Purine biosynthesis</keyword>
<dbReference type="Proteomes" id="UP000281962">
    <property type="component" value="Unassembled WGS sequence"/>
</dbReference>
<feature type="binding site" evidence="11">
    <location>
        <begin position="5"/>
        <end position="11"/>
    </location>
    <ligand>
        <name>ATP</name>
        <dbReference type="ChEBI" id="CHEBI:30616"/>
    </ligand>
</feature>
<evidence type="ECO:0000256" key="2">
    <source>
        <dbReference type="ARBA" id="ARBA00005153"/>
    </source>
</evidence>
<comment type="function">
    <text evidence="1">Catalyzes the synthesis of GMP from XMP.</text>
</comment>
<dbReference type="InterPro" id="IPR025777">
    <property type="entry name" value="GMPS_ATP_PPase_dom"/>
</dbReference>
<dbReference type="SUPFAM" id="SSF54810">
    <property type="entry name" value="GMP synthetase C-terminal dimerisation domain"/>
    <property type="match status" value="1"/>
</dbReference>
<dbReference type="NCBIfam" id="NF000848">
    <property type="entry name" value="PRK00074.1"/>
    <property type="match status" value="1"/>
</dbReference>
<sequence length="297" mass="34141">IMAASGGVDSTTAAYLIKMAIGDRLHLVYVNTGLMRENEDKEVIRMLKKFGFKYIHKVDAEQIFLERLKGITDPEMKRQIIARTFIEVFEDKARELEKIYGKFEFLGQGTIYPDRIESGQASPLADRIKSHHNVVLPKGMKFRLIEPIADLYKDEVRKIATKLGLPRELVKRHPFPGPGLAIRIIGEVTKDKIEILRRADKIVEEEMKKSGWYWKVWQAFPVLLSIKTVGVMGDQRAYEYAIALRIVYSEDGMTANFVKLPWKILEKIASRITNEVESVNRVLYDITNKPPATIEFE</sequence>
<evidence type="ECO:0000256" key="9">
    <source>
        <dbReference type="ARBA" id="ARBA00030464"/>
    </source>
</evidence>
<proteinExistence type="predicted"/>
<dbReference type="EMBL" id="QMQY01000077">
    <property type="protein sequence ID" value="RLE49996.1"/>
    <property type="molecule type" value="Genomic_DNA"/>
</dbReference>
<reference evidence="13 14" key="1">
    <citation type="submission" date="2018-06" db="EMBL/GenBank/DDBJ databases">
        <title>Extensive metabolic versatility and redundancy in microbially diverse, dynamic hydrothermal sediments.</title>
        <authorList>
            <person name="Dombrowski N."/>
            <person name="Teske A."/>
            <person name="Baker B.J."/>
        </authorList>
    </citation>
    <scope>NUCLEOTIDE SEQUENCE [LARGE SCALE GENOMIC DNA]</scope>
    <source>
        <strain evidence="13">B30_G17</strain>
    </source>
</reference>
<keyword evidence="8 11" id="KW-0067">ATP-binding</keyword>
<dbReference type="Gene3D" id="3.40.50.620">
    <property type="entry name" value="HUPs"/>
    <property type="match status" value="1"/>
</dbReference>
<dbReference type="Pfam" id="PF00958">
    <property type="entry name" value="GMP_synt_C"/>
    <property type="match status" value="1"/>
</dbReference>
<keyword evidence="5 11" id="KW-0547">Nucleotide-binding</keyword>
<organism evidence="13 14">
    <name type="scientific">Thermoproteota archaeon</name>
    <dbReference type="NCBI Taxonomy" id="2056631"/>
    <lineage>
        <taxon>Archaea</taxon>
        <taxon>Thermoproteota</taxon>
    </lineage>
</organism>
<dbReference type="GO" id="GO:0003921">
    <property type="term" value="F:GMP synthase activity"/>
    <property type="evidence" value="ECO:0007669"/>
    <property type="project" value="InterPro"/>
</dbReference>
<dbReference type="PANTHER" id="PTHR11922:SF2">
    <property type="entry name" value="GMP SYNTHASE [GLUTAMINE-HYDROLYZING]"/>
    <property type="match status" value="1"/>
</dbReference>
<comment type="catalytic activity">
    <reaction evidence="10">
        <text>XMP + L-glutamine + ATP + H2O = GMP + L-glutamate + AMP + diphosphate + 2 H(+)</text>
        <dbReference type="Rhea" id="RHEA:11680"/>
        <dbReference type="ChEBI" id="CHEBI:15377"/>
        <dbReference type="ChEBI" id="CHEBI:15378"/>
        <dbReference type="ChEBI" id="CHEBI:29985"/>
        <dbReference type="ChEBI" id="CHEBI:30616"/>
        <dbReference type="ChEBI" id="CHEBI:33019"/>
        <dbReference type="ChEBI" id="CHEBI:57464"/>
        <dbReference type="ChEBI" id="CHEBI:58115"/>
        <dbReference type="ChEBI" id="CHEBI:58359"/>
        <dbReference type="ChEBI" id="CHEBI:456215"/>
        <dbReference type="EC" id="6.3.5.2"/>
    </reaction>
</comment>
<dbReference type="AlphaFoldDB" id="A0A497ES94"/>
<evidence type="ECO:0000256" key="6">
    <source>
        <dbReference type="ARBA" id="ARBA00022749"/>
    </source>
</evidence>
<dbReference type="UniPathway" id="UPA00189">
    <property type="reaction ID" value="UER00296"/>
</dbReference>
<dbReference type="Gene3D" id="3.30.300.10">
    <property type="match status" value="1"/>
</dbReference>
<evidence type="ECO:0000256" key="10">
    <source>
        <dbReference type="ARBA" id="ARBA00049404"/>
    </source>
</evidence>
<keyword evidence="6 11" id="KW-0332">GMP biosynthesis</keyword>
<evidence type="ECO:0000256" key="8">
    <source>
        <dbReference type="ARBA" id="ARBA00022840"/>
    </source>
</evidence>
<name>A0A497ES94_9CREN</name>
<dbReference type="InterPro" id="IPR001674">
    <property type="entry name" value="GMP_synth_C"/>
</dbReference>
<dbReference type="InterPro" id="IPR014729">
    <property type="entry name" value="Rossmann-like_a/b/a_fold"/>
</dbReference>
<evidence type="ECO:0000256" key="4">
    <source>
        <dbReference type="ARBA" id="ARBA00022598"/>
    </source>
</evidence>
<dbReference type="NCBIfam" id="TIGR00884">
    <property type="entry name" value="guaA_Cterm"/>
    <property type="match status" value="1"/>
</dbReference>